<evidence type="ECO:0000256" key="1">
    <source>
        <dbReference type="ARBA" id="ARBA00022448"/>
    </source>
</evidence>
<proteinExistence type="predicted"/>
<dbReference type="InterPro" id="IPR051811">
    <property type="entry name" value="Cytochrome_c550/c551-like"/>
</dbReference>
<evidence type="ECO:0000256" key="2">
    <source>
        <dbReference type="ARBA" id="ARBA00022617"/>
    </source>
</evidence>
<dbReference type="GO" id="GO:0009055">
    <property type="term" value="F:electron transfer activity"/>
    <property type="evidence" value="ECO:0007669"/>
    <property type="project" value="InterPro"/>
</dbReference>
<gene>
    <name evidence="8" type="ORF">GCM10008957_15150</name>
</gene>
<reference evidence="8" key="1">
    <citation type="journal article" date="2014" name="Int. J. Syst. Evol. Microbiol.">
        <title>Complete genome sequence of Corynebacterium casei LMG S-19264T (=DSM 44701T), isolated from a smear-ripened cheese.</title>
        <authorList>
            <consortium name="US DOE Joint Genome Institute (JGI-PGF)"/>
            <person name="Walter F."/>
            <person name="Albersmeier A."/>
            <person name="Kalinowski J."/>
            <person name="Ruckert C."/>
        </authorList>
    </citation>
    <scope>NUCLEOTIDE SEQUENCE</scope>
    <source>
        <strain evidence="8">JCM 31311</strain>
    </source>
</reference>
<evidence type="ECO:0000256" key="6">
    <source>
        <dbReference type="PROSITE-ProRule" id="PRU00433"/>
    </source>
</evidence>
<evidence type="ECO:0000256" key="3">
    <source>
        <dbReference type="ARBA" id="ARBA00022723"/>
    </source>
</evidence>
<dbReference type="PANTHER" id="PTHR37823">
    <property type="entry name" value="CYTOCHROME C-553-LIKE"/>
    <property type="match status" value="1"/>
</dbReference>
<dbReference type="EMBL" id="BMQL01000006">
    <property type="protein sequence ID" value="GGR03252.1"/>
    <property type="molecule type" value="Genomic_DNA"/>
</dbReference>
<dbReference type="Proteomes" id="UP000603865">
    <property type="component" value="Unassembled WGS sequence"/>
</dbReference>
<feature type="domain" description="Cytochrome c" evidence="7">
    <location>
        <begin position="50"/>
        <end position="138"/>
    </location>
</feature>
<sequence>MAFGAHMRATVAGSATLLIFLLLLAGAYRTGTGLSGIHPQSGTATAATLPAPADGSSLFAANCAGCHGPKAQGGVGPKLAGLVKPWTQMQFEHAVLDGKAPEGRTLAPMMPHFRSAGFDGSPPTDAQLRALAQYLQSL</sequence>
<evidence type="ECO:0000256" key="5">
    <source>
        <dbReference type="ARBA" id="ARBA00023004"/>
    </source>
</evidence>
<evidence type="ECO:0000313" key="8">
    <source>
        <dbReference type="EMBL" id="GGR03252.1"/>
    </source>
</evidence>
<dbReference type="SUPFAM" id="SSF46626">
    <property type="entry name" value="Cytochrome c"/>
    <property type="match status" value="1"/>
</dbReference>
<dbReference type="AlphaFoldDB" id="A0A918C326"/>
<comment type="caution">
    <text evidence="8">The sequence shown here is derived from an EMBL/GenBank/DDBJ whole genome shotgun (WGS) entry which is preliminary data.</text>
</comment>
<protein>
    <recommendedName>
        <fullName evidence="7">Cytochrome c domain-containing protein</fullName>
    </recommendedName>
</protein>
<dbReference type="InterPro" id="IPR036909">
    <property type="entry name" value="Cyt_c-like_dom_sf"/>
</dbReference>
<name>A0A918C326_9DEIO</name>
<evidence type="ECO:0000256" key="4">
    <source>
        <dbReference type="ARBA" id="ARBA00022982"/>
    </source>
</evidence>
<dbReference type="PROSITE" id="PS51007">
    <property type="entry name" value="CYTC"/>
    <property type="match status" value="1"/>
</dbReference>
<organism evidence="8 9">
    <name type="scientific">Deinococcus ruber</name>
    <dbReference type="NCBI Taxonomy" id="1848197"/>
    <lineage>
        <taxon>Bacteria</taxon>
        <taxon>Thermotogati</taxon>
        <taxon>Deinococcota</taxon>
        <taxon>Deinococci</taxon>
        <taxon>Deinococcales</taxon>
        <taxon>Deinococcaceae</taxon>
        <taxon>Deinococcus</taxon>
    </lineage>
</organism>
<keyword evidence="5 6" id="KW-0408">Iron</keyword>
<evidence type="ECO:0000313" key="9">
    <source>
        <dbReference type="Proteomes" id="UP000603865"/>
    </source>
</evidence>
<dbReference type="Gene3D" id="1.10.760.10">
    <property type="entry name" value="Cytochrome c-like domain"/>
    <property type="match status" value="1"/>
</dbReference>
<keyword evidence="9" id="KW-1185">Reference proteome</keyword>
<keyword evidence="1" id="KW-0813">Transport</keyword>
<dbReference type="GO" id="GO:0046872">
    <property type="term" value="F:metal ion binding"/>
    <property type="evidence" value="ECO:0007669"/>
    <property type="project" value="UniProtKB-KW"/>
</dbReference>
<accession>A0A918C326</accession>
<keyword evidence="4" id="KW-0249">Electron transport</keyword>
<dbReference type="GO" id="GO:0020037">
    <property type="term" value="F:heme binding"/>
    <property type="evidence" value="ECO:0007669"/>
    <property type="project" value="InterPro"/>
</dbReference>
<reference evidence="8" key="2">
    <citation type="submission" date="2020-09" db="EMBL/GenBank/DDBJ databases">
        <authorList>
            <person name="Sun Q."/>
            <person name="Ohkuma M."/>
        </authorList>
    </citation>
    <scope>NUCLEOTIDE SEQUENCE</scope>
    <source>
        <strain evidence="8">JCM 31311</strain>
    </source>
</reference>
<evidence type="ECO:0000259" key="7">
    <source>
        <dbReference type="PROSITE" id="PS51007"/>
    </source>
</evidence>
<dbReference type="InterPro" id="IPR009056">
    <property type="entry name" value="Cyt_c-like_dom"/>
</dbReference>
<keyword evidence="2 6" id="KW-0349">Heme</keyword>
<dbReference type="Pfam" id="PF00034">
    <property type="entry name" value="Cytochrom_C"/>
    <property type="match status" value="1"/>
</dbReference>
<keyword evidence="3 6" id="KW-0479">Metal-binding</keyword>